<comment type="subunit">
    <text evidence="15">Homohexamer.</text>
</comment>
<sequence>MTTPGSDQKGPLARAGLGNRAGDDRPPSPPPWRVEGAPEGGRGPDQPKRRPAWQRFGWMLLVLLALNWIISSFLLAPEPRTPVSYTFFLTQVDAKNVADITSTADTIEGTFSKKAAYTPVGEKKAEQVDRFTTQRPSFADDDLFAKLQANGVPVNANPPDAPRPIWQQVLLGFGPTLLLVGLLIWFLRRAAAGAGGGIGGFGKSRAKLYQPEGGPRTTFADVAGIEEVEQEVTEIVDFLREPEKYRKLGAQIPHGVLLSGPPGTGKTLLARAVAGEAKVPFFSMSASEFIEMIVGVGASRVRDLFEQAKKVAPSIIFIDELDAIGRARGGAQSLGGNDEREQTLNQILTEMDGFTGSEGVVVLAATNRPEILDQALLRPGRFDRRVTVSPPDLSGRRKILEVHTRGVPVGPDVDLQALASATPGMVGADLKNLVNEAALLAARRAHATVVTADFTDALEKIVLGTVRGIMLTPEEKERTAFHESGHALLGMLTPGADPVRKISIIPRGQALGVTFQSPSADRYGYSAKYLRGRIIGALGGRAAEEVVYGDMTTGAESDLDQVSNIARQMVGRWGMSEAIGPVTVLPPPGSESPFGLDGVAPATKELIDAEVRKIVDECYEEALALLRGHRDQLSALAHRLLESETLDEEDAYAAAGISRDAAPGALARGEVPGIPPAPGLPPEDPAAPADVAPREATGASKNGAAE</sequence>
<dbReference type="InterPro" id="IPR041569">
    <property type="entry name" value="AAA_lid_3"/>
</dbReference>
<evidence type="ECO:0000256" key="5">
    <source>
        <dbReference type="ARBA" id="ARBA00022692"/>
    </source>
</evidence>
<comment type="subcellular location">
    <subcellularLocation>
        <location evidence="15">Cell membrane</location>
        <topology evidence="15">Multi-pass membrane protein</topology>
        <orientation evidence="15">Cytoplasmic side</orientation>
    </subcellularLocation>
    <subcellularLocation>
        <location evidence="1">Membrane</location>
    </subcellularLocation>
</comment>
<feature type="domain" description="AAA+ ATPase" evidence="18">
    <location>
        <begin position="252"/>
        <end position="392"/>
    </location>
</feature>
<feature type="binding site" evidence="15">
    <location>
        <position position="482"/>
    </location>
    <ligand>
        <name>Zn(2+)</name>
        <dbReference type="ChEBI" id="CHEBI:29105"/>
        <note>catalytic</note>
    </ligand>
</feature>
<gene>
    <name evidence="15" type="primary">ftsH</name>
    <name evidence="19" type="ORF">AFR_22615</name>
</gene>
<keyword evidence="20" id="KW-1185">Reference proteome</keyword>
<feature type="transmembrane region" description="Helical" evidence="15">
    <location>
        <begin position="56"/>
        <end position="76"/>
    </location>
</feature>
<dbReference type="FunFam" id="3.40.50.300:FF:000001">
    <property type="entry name" value="ATP-dependent zinc metalloprotease FtsH"/>
    <property type="match status" value="1"/>
</dbReference>
<keyword evidence="10 15" id="KW-0067">ATP-binding</keyword>
<dbReference type="Gene3D" id="1.10.8.60">
    <property type="match status" value="1"/>
</dbReference>
<dbReference type="InterPro" id="IPR000642">
    <property type="entry name" value="Peptidase_M41"/>
</dbReference>
<dbReference type="PANTHER" id="PTHR23076:SF97">
    <property type="entry name" value="ATP-DEPENDENT ZINC METALLOPROTEASE YME1L1"/>
    <property type="match status" value="1"/>
</dbReference>
<evidence type="ECO:0000256" key="17">
    <source>
        <dbReference type="SAM" id="MobiDB-lite"/>
    </source>
</evidence>
<evidence type="ECO:0000313" key="19">
    <source>
        <dbReference type="EMBL" id="AGZ42793.1"/>
    </source>
</evidence>
<evidence type="ECO:0000256" key="8">
    <source>
        <dbReference type="ARBA" id="ARBA00022801"/>
    </source>
</evidence>
<keyword evidence="3 15" id="KW-1003">Cell membrane</keyword>
<dbReference type="PANTHER" id="PTHR23076">
    <property type="entry name" value="METALLOPROTEASE M41 FTSH"/>
    <property type="match status" value="1"/>
</dbReference>
<dbReference type="FunFam" id="1.10.8.60:FF:000001">
    <property type="entry name" value="ATP-dependent zinc metalloprotease FtsH"/>
    <property type="match status" value="1"/>
</dbReference>
<dbReference type="FunFam" id="1.20.58.760:FF:000001">
    <property type="entry name" value="ATP-dependent zinc metalloprotease FtsH"/>
    <property type="match status" value="1"/>
</dbReference>
<dbReference type="Gene3D" id="3.40.50.300">
    <property type="entry name" value="P-loop containing nucleotide triphosphate hydrolases"/>
    <property type="match status" value="1"/>
</dbReference>
<keyword evidence="13 15" id="KW-0472">Membrane</keyword>
<dbReference type="GO" id="GO:0004176">
    <property type="term" value="F:ATP-dependent peptidase activity"/>
    <property type="evidence" value="ECO:0007669"/>
    <property type="project" value="InterPro"/>
</dbReference>
<dbReference type="AlphaFoldDB" id="U5W0M8"/>
<dbReference type="HOGENOM" id="CLU_000688_16_2_11"/>
<evidence type="ECO:0000256" key="2">
    <source>
        <dbReference type="ARBA" id="ARBA00010044"/>
    </source>
</evidence>
<name>U5W0M8_9ACTN</name>
<comment type="function">
    <text evidence="15">Acts as a processive, ATP-dependent zinc metallopeptidase for both cytoplasmic and membrane proteins. Plays a role in the quality control of integral membrane proteins.</text>
</comment>
<feature type="region of interest" description="Disordered" evidence="17">
    <location>
        <begin position="1"/>
        <end position="49"/>
    </location>
</feature>
<evidence type="ECO:0000256" key="14">
    <source>
        <dbReference type="ARBA" id="ARBA00061570"/>
    </source>
</evidence>
<proteinExistence type="inferred from homology"/>
<dbReference type="PROSITE" id="PS00674">
    <property type="entry name" value="AAA"/>
    <property type="match status" value="1"/>
</dbReference>
<dbReference type="CDD" id="cd19501">
    <property type="entry name" value="RecA-like_FtsH"/>
    <property type="match status" value="1"/>
</dbReference>
<evidence type="ECO:0000256" key="9">
    <source>
        <dbReference type="ARBA" id="ARBA00022833"/>
    </source>
</evidence>
<dbReference type="InterPro" id="IPR037219">
    <property type="entry name" value="Peptidase_M41-like"/>
</dbReference>
<evidence type="ECO:0000256" key="7">
    <source>
        <dbReference type="ARBA" id="ARBA00022741"/>
    </source>
</evidence>
<evidence type="ECO:0000256" key="16">
    <source>
        <dbReference type="RuleBase" id="RU003651"/>
    </source>
</evidence>
<dbReference type="InterPro" id="IPR003593">
    <property type="entry name" value="AAA+_ATPase"/>
</dbReference>
<dbReference type="Pfam" id="PF00004">
    <property type="entry name" value="AAA"/>
    <property type="match status" value="1"/>
</dbReference>
<dbReference type="Pfam" id="PF01434">
    <property type="entry name" value="Peptidase_M41"/>
    <property type="match status" value="1"/>
</dbReference>
<dbReference type="NCBIfam" id="TIGR01241">
    <property type="entry name" value="FtsH_fam"/>
    <property type="match status" value="1"/>
</dbReference>
<comment type="similarity">
    <text evidence="14 15">In the central section; belongs to the AAA ATPase family.</text>
</comment>
<organism evidence="19 20">
    <name type="scientific">Actinoplanes friuliensis DSM 7358</name>
    <dbReference type="NCBI Taxonomy" id="1246995"/>
    <lineage>
        <taxon>Bacteria</taxon>
        <taxon>Bacillati</taxon>
        <taxon>Actinomycetota</taxon>
        <taxon>Actinomycetes</taxon>
        <taxon>Micromonosporales</taxon>
        <taxon>Micromonosporaceae</taxon>
        <taxon>Actinoplanes</taxon>
    </lineage>
</organism>
<dbReference type="GO" id="GO:0006508">
    <property type="term" value="P:proteolysis"/>
    <property type="evidence" value="ECO:0007669"/>
    <property type="project" value="UniProtKB-KW"/>
</dbReference>
<keyword evidence="4 15" id="KW-0645">Protease</keyword>
<dbReference type="SUPFAM" id="SSF52540">
    <property type="entry name" value="P-loop containing nucleoside triphosphate hydrolases"/>
    <property type="match status" value="1"/>
</dbReference>
<dbReference type="RefSeq" id="WP_023363235.1">
    <property type="nucleotide sequence ID" value="NC_022657.1"/>
</dbReference>
<dbReference type="SUPFAM" id="SSF140990">
    <property type="entry name" value="FtsH protease domain-like"/>
    <property type="match status" value="1"/>
</dbReference>
<evidence type="ECO:0000256" key="4">
    <source>
        <dbReference type="ARBA" id="ARBA00022670"/>
    </source>
</evidence>
<feature type="binding site" evidence="15">
    <location>
        <position position="486"/>
    </location>
    <ligand>
        <name>Zn(2+)</name>
        <dbReference type="ChEBI" id="CHEBI:29105"/>
        <note>catalytic</note>
    </ligand>
</feature>
<dbReference type="InterPro" id="IPR005936">
    <property type="entry name" value="FtsH"/>
</dbReference>
<feature type="compositionally biased region" description="Pro residues" evidence="17">
    <location>
        <begin position="673"/>
        <end position="685"/>
    </location>
</feature>
<dbReference type="Gene3D" id="3.30.720.210">
    <property type="match status" value="1"/>
</dbReference>
<comment type="similarity">
    <text evidence="16">Belongs to the AAA ATPase family.</text>
</comment>
<keyword evidence="7 15" id="KW-0547">Nucleotide-binding</keyword>
<dbReference type="InterPro" id="IPR003960">
    <property type="entry name" value="ATPase_AAA_CS"/>
</dbReference>
<dbReference type="Gene3D" id="1.20.58.760">
    <property type="entry name" value="Peptidase M41"/>
    <property type="match status" value="1"/>
</dbReference>
<dbReference type="PATRIC" id="fig|1246995.3.peg.4584"/>
<dbReference type="GO" id="GO:0016887">
    <property type="term" value="F:ATP hydrolysis activity"/>
    <property type="evidence" value="ECO:0007669"/>
    <property type="project" value="UniProtKB-UniRule"/>
</dbReference>
<keyword evidence="11 15" id="KW-1133">Transmembrane helix</keyword>
<evidence type="ECO:0000256" key="11">
    <source>
        <dbReference type="ARBA" id="ARBA00022989"/>
    </source>
</evidence>
<keyword evidence="6 15" id="KW-0479">Metal-binding</keyword>
<keyword evidence="9 15" id="KW-0862">Zinc</keyword>
<evidence type="ECO:0000256" key="3">
    <source>
        <dbReference type="ARBA" id="ARBA00022475"/>
    </source>
</evidence>
<feature type="transmembrane region" description="Helical" evidence="15">
    <location>
        <begin position="165"/>
        <end position="187"/>
    </location>
</feature>
<evidence type="ECO:0000256" key="1">
    <source>
        <dbReference type="ARBA" id="ARBA00004370"/>
    </source>
</evidence>
<dbReference type="HAMAP" id="MF_01458">
    <property type="entry name" value="FtsH"/>
    <property type="match status" value="1"/>
</dbReference>
<evidence type="ECO:0000256" key="15">
    <source>
        <dbReference type="HAMAP-Rule" id="MF_01458"/>
    </source>
</evidence>
<dbReference type="GO" id="GO:0008270">
    <property type="term" value="F:zinc ion binding"/>
    <property type="evidence" value="ECO:0007669"/>
    <property type="project" value="UniProtKB-UniRule"/>
</dbReference>
<dbReference type="GO" id="GO:0004222">
    <property type="term" value="F:metalloendopeptidase activity"/>
    <property type="evidence" value="ECO:0007669"/>
    <property type="project" value="InterPro"/>
</dbReference>
<comment type="cofactor">
    <cofactor evidence="15">
        <name>Zn(2+)</name>
        <dbReference type="ChEBI" id="CHEBI:29105"/>
    </cofactor>
    <text evidence="15">Binds 1 zinc ion per subunit.</text>
</comment>
<dbReference type="eggNOG" id="COG0465">
    <property type="taxonomic scope" value="Bacteria"/>
</dbReference>
<reference evidence="19 20" key="1">
    <citation type="journal article" date="2014" name="J. Biotechnol.">
        <title>Complete genome sequence of the actinobacterium Actinoplanes friuliensis HAG 010964, producer of the lipopeptide antibiotic friulimycin.</title>
        <authorList>
            <person name="Ruckert C."/>
            <person name="Szczepanowski R."/>
            <person name="Albersmeier A."/>
            <person name="Goesmann A."/>
            <person name="Fischer N."/>
            <person name="Steinkamper A."/>
            <person name="Puhler A."/>
            <person name="Biener R."/>
            <person name="Schwartz D."/>
            <person name="Kalinowski J."/>
        </authorList>
    </citation>
    <scope>NUCLEOTIDE SEQUENCE [LARGE SCALE GENOMIC DNA]</scope>
    <source>
        <strain evidence="19 20">DSM 7358</strain>
    </source>
</reference>
<dbReference type="OrthoDB" id="9809379at2"/>
<dbReference type="InterPro" id="IPR003959">
    <property type="entry name" value="ATPase_AAA_core"/>
</dbReference>
<dbReference type="GO" id="GO:0005886">
    <property type="term" value="C:plasma membrane"/>
    <property type="evidence" value="ECO:0007669"/>
    <property type="project" value="UniProtKB-SubCell"/>
</dbReference>
<dbReference type="KEGG" id="afs:AFR_22615"/>
<dbReference type="SMART" id="SM00382">
    <property type="entry name" value="AAA"/>
    <property type="match status" value="1"/>
</dbReference>
<dbReference type="Proteomes" id="UP000017746">
    <property type="component" value="Chromosome"/>
</dbReference>
<protein>
    <recommendedName>
        <fullName evidence="15">ATP-dependent zinc metalloprotease FtsH</fullName>
        <ecNumber evidence="15">3.4.24.-</ecNumber>
    </recommendedName>
</protein>
<keyword evidence="12 15" id="KW-0482">Metalloprotease</keyword>
<dbReference type="EMBL" id="CP006272">
    <property type="protein sequence ID" value="AGZ42793.1"/>
    <property type="molecule type" value="Genomic_DNA"/>
</dbReference>
<feature type="binding site" evidence="15">
    <location>
        <position position="558"/>
    </location>
    <ligand>
        <name>Zn(2+)</name>
        <dbReference type="ChEBI" id="CHEBI:29105"/>
        <note>catalytic</note>
    </ligand>
</feature>
<evidence type="ECO:0000256" key="13">
    <source>
        <dbReference type="ARBA" id="ARBA00023136"/>
    </source>
</evidence>
<dbReference type="GO" id="GO:0005524">
    <property type="term" value="F:ATP binding"/>
    <property type="evidence" value="ECO:0007669"/>
    <property type="project" value="UniProtKB-UniRule"/>
</dbReference>
<evidence type="ECO:0000259" key="18">
    <source>
        <dbReference type="SMART" id="SM00382"/>
    </source>
</evidence>
<dbReference type="Pfam" id="PF06480">
    <property type="entry name" value="FtsH_ext"/>
    <property type="match status" value="1"/>
</dbReference>
<dbReference type="GO" id="GO:0030163">
    <property type="term" value="P:protein catabolic process"/>
    <property type="evidence" value="ECO:0007669"/>
    <property type="project" value="UniProtKB-UniRule"/>
</dbReference>
<dbReference type="EC" id="3.4.24.-" evidence="15"/>
<comment type="similarity">
    <text evidence="2 15">In the C-terminal section; belongs to the peptidase M41 family.</text>
</comment>
<dbReference type="Pfam" id="PF17862">
    <property type="entry name" value="AAA_lid_3"/>
    <property type="match status" value="1"/>
</dbReference>
<keyword evidence="5 15" id="KW-0812">Transmembrane</keyword>
<dbReference type="InterPro" id="IPR011546">
    <property type="entry name" value="Pept_M41_FtsH_extracell"/>
</dbReference>
<evidence type="ECO:0000256" key="6">
    <source>
        <dbReference type="ARBA" id="ARBA00022723"/>
    </source>
</evidence>
<keyword evidence="8 15" id="KW-0378">Hydrolase</keyword>
<evidence type="ECO:0000256" key="10">
    <source>
        <dbReference type="ARBA" id="ARBA00022840"/>
    </source>
</evidence>
<feature type="active site" evidence="15">
    <location>
        <position position="483"/>
    </location>
</feature>
<dbReference type="STRING" id="1246995.AFR_22615"/>
<accession>U5W0M8</accession>
<evidence type="ECO:0000256" key="12">
    <source>
        <dbReference type="ARBA" id="ARBA00023049"/>
    </source>
</evidence>
<feature type="binding site" evidence="15">
    <location>
        <begin position="260"/>
        <end position="267"/>
    </location>
    <ligand>
        <name>ATP</name>
        <dbReference type="ChEBI" id="CHEBI:30616"/>
    </ligand>
</feature>
<dbReference type="InterPro" id="IPR027417">
    <property type="entry name" value="P-loop_NTPase"/>
</dbReference>
<feature type="region of interest" description="Disordered" evidence="17">
    <location>
        <begin position="664"/>
        <end position="706"/>
    </location>
</feature>
<evidence type="ECO:0000313" key="20">
    <source>
        <dbReference type="Proteomes" id="UP000017746"/>
    </source>
</evidence>